<dbReference type="AlphaFoldDB" id="A0A0B2VD57"/>
<protein>
    <submittedName>
        <fullName evidence="1">Uncharacterized protein</fullName>
    </submittedName>
</protein>
<evidence type="ECO:0000313" key="1">
    <source>
        <dbReference type="EMBL" id="KHN79342.1"/>
    </source>
</evidence>
<proteinExistence type="predicted"/>
<accession>A0A0B2VD57</accession>
<dbReference type="Proteomes" id="UP000031036">
    <property type="component" value="Unassembled WGS sequence"/>
</dbReference>
<name>A0A0B2VD57_TOXCA</name>
<keyword evidence="2" id="KW-1185">Reference proteome</keyword>
<organism evidence="1 2">
    <name type="scientific">Toxocara canis</name>
    <name type="common">Canine roundworm</name>
    <dbReference type="NCBI Taxonomy" id="6265"/>
    <lineage>
        <taxon>Eukaryota</taxon>
        <taxon>Metazoa</taxon>
        <taxon>Ecdysozoa</taxon>
        <taxon>Nematoda</taxon>
        <taxon>Chromadorea</taxon>
        <taxon>Rhabditida</taxon>
        <taxon>Spirurina</taxon>
        <taxon>Ascaridomorpha</taxon>
        <taxon>Ascaridoidea</taxon>
        <taxon>Toxocaridae</taxon>
        <taxon>Toxocara</taxon>
    </lineage>
</organism>
<sequence>MWDILELQPITELSPRLFLAPTKFRSIRTGRAASQDGSLETNEDSSARSQCSALVEHEQLNLDQYWNLGCVGVTDPSNQDDDDEALHQFINLSLSWVDATLFPGHGETPPRSPLRDNYYLSVGRRKSLIK</sequence>
<comment type="caution">
    <text evidence="1">The sequence shown here is derived from an EMBL/GenBank/DDBJ whole genome shotgun (WGS) entry which is preliminary data.</text>
</comment>
<dbReference type="EMBL" id="JPKZ01001927">
    <property type="protein sequence ID" value="KHN79342.1"/>
    <property type="molecule type" value="Genomic_DNA"/>
</dbReference>
<gene>
    <name evidence="1" type="ORF">Tcan_04443</name>
</gene>
<reference evidence="1 2" key="1">
    <citation type="submission" date="2014-11" db="EMBL/GenBank/DDBJ databases">
        <title>Genetic blueprint of the zoonotic pathogen Toxocara canis.</title>
        <authorList>
            <person name="Zhu X.-Q."/>
            <person name="Korhonen P.K."/>
            <person name="Cai H."/>
            <person name="Young N.D."/>
            <person name="Nejsum P."/>
            <person name="von Samson-Himmelstjerna G."/>
            <person name="Boag P.R."/>
            <person name="Tan P."/>
            <person name="Li Q."/>
            <person name="Min J."/>
            <person name="Yang Y."/>
            <person name="Wang X."/>
            <person name="Fang X."/>
            <person name="Hall R.S."/>
            <person name="Hofmann A."/>
            <person name="Sternberg P.W."/>
            <person name="Jex A.R."/>
            <person name="Gasser R.B."/>
        </authorList>
    </citation>
    <scope>NUCLEOTIDE SEQUENCE [LARGE SCALE GENOMIC DNA]</scope>
    <source>
        <strain evidence="1">PN_DK_2014</strain>
    </source>
</reference>
<dbReference type="OrthoDB" id="5875774at2759"/>
<evidence type="ECO:0000313" key="2">
    <source>
        <dbReference type="Proteomes" id="UP000031036"/>
    </source>
</evidence>